<evidence type="ECO:0000256" key="4">
    <source>
        <dbReference type="ARBA" id="ARBA00012086"/>
    </source>
</evidence>
<evidence type="ECO:0000313" key="17">
    <source>
        <dbReference type="Proteomes" id="UP000322077"/>
    </source>
</evidence>
<dbReference type="PROSITE" id="PS00665">
    <property type="entry name" value="DHDPS_1"/>
    <property type="match status" value="1"/>
</dbReference>
<keyword evidence="6 12" id="KW-0028">Amino-acid biosynthesis</keyword>
<evidence type="ECO:0000256" key="8">
    <source>
        <dbReference type="ARBA" id="ARBA00023154"/>
    </source>
</evidence>
<evidence type="ECO:0000256" key="7">
    <source>
        <dbReference type="ARBA" id="ARBA00022915"/>
    </source>
</evidence>
<dbReference type="InterPro" id="IPR020624">
    <property type="entry name" value="Schiff_base-form_aldolases_CS"/>
</dbReference>
<protein>
    <recommendedName>
        <fullName evidence="4 12">4-hydroxy-tetrahydrodipicolinate synthase</fullName>
        <shortName evidence="12">HTPA synthase</shortName>
        <ecNumber evidence="4 12">4.3.3.7</ecNumber>
    </recommendedName>
</protein>
<dbReference type="GO" id="GO:0005829">
    <property type="term" value="C:cytosol"/>
    <property type="evidence" value="ECO:0007669"/>
    <property type="project" value="TreeGrafter"/>
</dbReference>
<keyword evidence="10 12" id="KW-0704">Schiff base</keyword>
<keyword evidence="8 12" id="KW-0457">Lysine biosynthesis</keyword>
<dbReference type="PIRSF" id="PIRSF001365">
    <property type="entry name" value="DHDPS"/>
    <property type="match status" value="1"/>
</dbReference>
<dbReference type="InterPro" id="IPR020625">
    <property type="entry name" value="Schiff_base-form_aldolases_AS"/>
</dbReference>
<keyword evidence="5 12" id="KW-0963">Cytoplasm</keyword>
<keyword evidence="9 12" id="KW-0456">Lyase</keyword>
<dbReference type="EC" id="4.3.3.7" evidence="4 12"/>
<dbReference type="EMBL" id="VTOU01000002">
    <property type="protein sequence ID" value="TZG28034.1"/>
    <property type="molecule type" value="Genomic_DNA"/>
</dbReference>
<feature type="site" description="Part of a proton relay during catalysis" evidence="12">
    <location>
        <position position="106"/>
    </location>
</feature>
<comment type="caution">
    <text evidence="12">Was originally thought to be a dihydrodipicolinate synthase (DHDPS), catalyzing the condensation of (S)-aspartate-beta-semialdehyde [(S)-ASA] and pyruvate to dihydrodipicolinate (DHDP). However, it was shown in E.coli that the product of the enzymatic reaction is not dihydrodipicolinate but in fact (4S)-4-hydroxy-2,3,4,5-tetrahydro-(2S)-dipicolinic acid (HTPA), and that the consecutive dehydration reaction leading to DHDP is not spontaneous but catalyzed by DapB.</text>
</comment>
<evidence type="ECO:0000256" key="6">
    <source>
        <dbReference type="ARBA" id="ARBA00022605"/>
    </source>
</evidence>
<evidence type="ECO:0000256" key="15">
    <source>
        <dbReference type="PIRSR" id="PIRSR001365-2"/>
    </source>
</evidence>
<dbReference type="Pfam" id="PF00701">
    <property type="entry name" value="DHDPS"/>
    <property type="match status" value="1"/>
</dbReference>
<dbReference type="AlphaFoldDB" id="A0A5D9C8B8"/>
<evidence type="ECO:0000313" key="16">
    <source>
        <dbReference type="EMBL" id="TZG28034.1"/>
    </source>
</evidence>
<evidence type="ECO:0000256" key="9">
    <source>
        <dbReference type="ARBA" id="ARBA00023239"/>
    </source>
</evidence>
<dbReference type="PANTHER" id="PTHR12128">
    <property type="entry name" value="DIHYDRODIPICOLINATE SYNTHASE"/>
    <property type="match status" value="1"/>
</dbReference>
<evidence type="ECO:0000256" key="5">
    <source>
        <dbReference type="ARBA" id="ARBA00022490"/>
    </source>
</evidence>
<dbReference type="SUPFAM" id="SSF51569">
    <property type="entry name" value="Aldolase"/>
    <property type="match status" value="1"/>
</dbReference>
<keyword evidence="7 12" id="KW-0220">Diaminopimelate biosynthesis</keyword>
<dbReference type="CDD" id="cd00950">
    <property type="entry name" value="DHDPS"/>
    <property type="match status" value="1"/>
</dbReference>
<feature type="site" description="Part of a proton relay during catalysis" evidence="12">
    <location>
        <position position="43"/>
    </location>
</feature>
<dbReference type="InterPro" id="IPR002220">
    <property type="entry name" value="DapA-like"/>
</dbReference>
<reference evidence="16 17" key="1">
    <citation type="submission" date="2019-08" db="EMBL/GenBank/DDBJ databases">
        <authorList>
            <person name="Wang G."/>
            <person name="Xu Z."/>
        </authorList>
    </citation>
    <scope>NUCLEOTIDE SEQUENCE [LARGE SCALE GENOMIC DNA]</scope>
    <source>
        <strain evidence="16 17">ZX</strain>
    </source>
</reference>
<evidence type="ECO:0000256" key="14">
    <source>
        <dbReference type="PIRSR" id="PIRSR001365-1"/>
    </source>
</evidence>
<dbReference type="InterPro" id="IPR005263">
    <property type="entry name" value="DapA"/>
</dbReference>
<dbReference type="UniPathway" id="UPA00034">
    <property type="reaction ID" value="UER00017"/>
</dbReference>
<dbReference type="HAMAP" id="MF_00418">
    <property type="entry name" value="DapA"/>
    <property type="match status" value="1"/>
</dbReference>
<dbReference type="PANTHER" id="PTHR12128:SF66">
    <property type="entry name" value="4-HYDROXY-2-OXOGLUTARATE ALDOLASE, MITOCHONDRIAL"/>
    <property type="match status" value="1"/>
</dbReference>
<evidence type="ECO:0000256" key="1">
    <source>
        <dbReference type="ARBA" id="ARBA00003294"/>
    </source>
</evidence>
<dbReference type="PRINTS" id="PR00146">
    <property type="entry name" value="DHPICSNTHASE"/>
</dbReference>
<evidence type="ECO:0000256" key="13">
    <source>
        <dbReference type="PIRNR" id="PIRNR001365"/>
    </source>
</evidence>
<dbReference type="RefSeq" id="WP_149522244.1">
    <property type="nucleotide sequence ID" value="NZ_VTOU01000002.1"/>
</dbReference>
<feature type="binding site" evidence="12 15">
    <location>
        <position position="44"/>
    </location>
    <ligand>
        <name>pyruvate</name>
        <dbReference type="ChEBI" id="CHEBI:15361"/>
    </ligand>
</feature>
<comment type="function">
    <text evidence="1 12">Catalyzes the condensation of (S)-aspartate-beta-semialdehyde [(S)-ASA] and pyruvate to 4-hydroxy-tetrahydrodipicolinate (HTPA).</text>
</comment>
<comment type="subunit">
    <text evidence="12">Homotetramer; dimer of dimers.</text>
</comment>
<dbReference type="Proteomes" id="UP000322077">
    <property type="component" value="Unassembled WGS sequence"/>
</dbReference>
<name>A0A5D9C8B8_9SPHN</name>
<comment type="subcellular location">
    <subcellularLocation>
        <location evidence="12">Cytoplasm</location>
    </subcellularLocation>
</comment>
<dbReference type="GO" id="GO:0008840">
    <property type="term" value="F:4-hydroxy-tetrahydrodipicolinate synthase activity"/>
    <property type="evidence" value="ECO:0007669"/>
    <property type="project" value="UniProtKB-UniRule"/>
</dbReference>
<dbReference type="SMART" id="SM01130">
    <property type="entry name" value="DHDPS"/>
    <property type="match status" value="1"/>
</dbReference>
<feature type="active site" description="Proton donor/acceptor" evidence="12 14">
    <location>
        <position position="132"/>
    </location>
</feature>
<organism evidence="16 17">
    <name type="scientific">Sphingomonas montanisoli</name>
    <dbReference type="NCBI Taxonomy" id="2606412"/>
    <lineage>
        <taxon>Bacteria</taxon>
        <taxon>Pseudomonadati</taxon>
        <taxon>Pseudomonadota</taxon>
        <taxon>Alphaproteobacteria</taxon>
        <taxon>Sphingomonadales</taxon>
        <taxon>Sphingomonadaceae</taxon>
        <taxon>Sphingomonas</taxon>
    </lineage>
</organism>
<proteinExistence type="inferred from homology"/>
<dbReference type="InterPro" id="IPR013785">
    <property type="entry name" value="Aldolase_TIM"/>
</dbReference>
<comment type="pathway">
    <text evidence="2 12">Amino-acid biosynthesis; L-lysine biosynthesis via DAP pathway; (S)-tetrahydrodipicolinate from L-aspartate: step 3/4.</text>
</comment>
<dbReference type="Gene3D" id="3.20.20.70">
    <property type="entry name" value="Aldolase class I"/>
    <property type="match status" value="1"/>
</dbReference>
<comment type="catalytic activity">
    <reaction evidence="11 12">
        <text>L-aspartate 4-semialdehyde + pyruvate = (2S,4S)-4-hydroxy-2,3,4,5-tetrahydrodipicolinate + H2O + H(+)</text>
        <dbReference type="Rhea" id="RHEA:34171"/>
        <dbReference type="ChEBI" id="CHEBI:15361"/>
        <dbReference type="ChEBI" id="CHEBI:15377"/>
        <dbReference type="ChEBI" id="CHEBI:15378"/>
        <dbReference type="ChEBI" id="CHEBI:67139"/>
        <dbReference type="ChEBI" id="CHEBI:537519"/>
        <dbReference type="EC" id="4.3.3.7"/>
    </reaction>
</comment>
<evidence type="ECO:0000256" key="3">
    <source>
        <dbReference type="ARBA" id="ARBA00007592"/>
    </source>
</evidence>
<sequence>MFSGSIPALVTPFRDGAFDEKLFRGFVDWQIEQGSSALVPCGTTGESATMSIEEHNHVVRVCIDQAKGRVPVIAGCGSNDTMVALEHMHHAKAAGAAAALVVLPYYNRPNQDGILAHYRYLAANNDLPIVVYNVPARTVTDILPETLGKLAELPTIIGIKDASGKVERVSAQRAACGPDFCQMSGNDDMALGFMAMGGKGCISVTANVAPKLAADFQAACAEGRWADALALQDRLFPLHAALFSDASPGPIKYALTRVYPDFPNELRMPMTWPSEASRKAVDAALAHAGLV</sequence>
<evidence type="ECO:0000256" key="11">
    <source>
        <dbReference type="ARBA" id="ARBA00047836"/>
    </source>
</evidence>
<dbReference type="GO" id="GO:0019877">
    <property type="term" value="P:diaminopimelate biosynthetic process"/>
    <property type="evidence" value="ECO:0007669"/>
    <property type="project" value="UniProtKB-UniRule"/>
</dbReference>
<dbReference type="GO" id="GO:0009089">
    <property type="term" value="P:lysine biosynthetic process via diaminopimelate"/>
    <property type="evidence" value="ECO:0007669"/>
    <property type="project" value="UniProtKB-UniRule"/>
</dbReference>
<evidence type="ECO:0000256" key="12">
    <source>
        <dbReference type="HAMAP-Rule" id="MF_00418"/>
    </source>
</evidence>
<gene>
    <name evidence="12" type="primary">dapA</name>
    <name evidence="16" type="ORF">FYJ91_10925</name>
</gene>
<accession>A0A5D9C8B8</accession>
<keyword evidence="17" id="KW-1185">Reference proteome</keyword>
<feature type="active site" description="Schiff-base intermediate with substrate" evidence="12 14">
    <location>
        <position position="160"/>
    </location>
</feature>
<comment type="caution">
    <text evidence="16">The sequence shown here is derived from an EMBL/GenBank/DDBJ whole genome shotgun (WGS) entry which is preliminary data.</text>
</comment>
<evidence type="ECO:0000256" key="10">
    <source>
        <dbReference type="ARBA" id="ARBA00023270"/>
    </source>
</evidence>
<comment type="similarity">
    <text evidence="3 12 13">Belongs to the DapA family.</text>
</comment>
<dbReference type="NCBIfam" id="TIGR00674">
    <property type="entry name" value="dapA"/>
    <property type="match status" value="1"/>
</dbReference>
<evidence type="ECO:0000256" key="2">
    <source>
        <dbReference type="ARBA" id="ARBA00005120"/>
    </source>
</evidence>
<feature type="binding site" evidence="12 15">
    <location>
        <position position="202"/>
    </location>
    <ligand>
        <name>pyruvate</name>
        <dbReference type="ChEBI" id="CHEBI:15361"/>
    </ligand>
</feature>
<dbReference type="PROSITE" id="PS00666">
    <property type="entry name" value="DHDPS_2"/>
    <property type="match status" value="1"/>
</dbReference>